<dbReference type="EMBL" id="LKBA01000001">
    <property type="protein sequence ID" value="KPN64863.1"/>
    <property type="molecule type" value="Genomic_DNA"/>
</dbReference>
<name>A0A0P7KLI6_9RHOB</name>
<dbReference type="InterPro" id="IPR004360">
    <property type="entry name" value="Glyas_Fos-R_dOase_dom"/>
</dbReference>
<evidence type="ECO:0000259" key="1">
    <source>
        <dbReference type="PROSITE" id="PS51819"/>
    </source>
</evidence>
<dbReference type="PROSITE" id="PS51819">
    <property type="entry name" value="VOC"/>
    <property type="match status" value="1"/>
</dbReference>
<dbReference type="InterPro" id="IPR037523">
    <property type="entry name" value="VOC_core"/>
</dbReference>
<sequence length="138" mass="15044">MKQNRVTLITLGVESIERSCAYYQALGWEPSAVLPEVAFFDMNGMKFGFFTREGLARETGRSKDALKTGAMTLAQNYPGEAEVDAAFAKAIAAGGTAVTQPTKADWGGYSGYVADPDGHLWEFAFNPFWELDEDGCLL</sequence>
<organism evidence="2 3">
    <name type="scientific">Aliiroseovarius crassostreae</name>
    <dbReference type="NCBI Taxonomy" id="154981"/>
    <lineage>
        <taxon>Bacteria</taxon>
        <taxon>Pseudomonadati</taxon>
        <taxon>Pseudomonadota</taxon>
        <taxon>Alphaproteobacteria</taxon>
        <taxon>Rhodobacterales</taxon>
        <taxon>Paracoccaceae</taxon>
        <taxon>Aliiroseovarius</taxon>
    </lineage>
</organism>
<dbReference type="Proteomes" id="UP000050471">
    <property type="component" value="Unassembled WGS sequence"/>
</dbReference>
<feature type="domain" description="VOC" evidence="1">
    <location>
        <begin position="5"/>
        <end position="126"/>
    </location>
</feature>
<dbReference type="Gene3D" id="3.10.180.10">
    <property type="entry name" value="2,3-Dihydroxybiphenyl 1,2-Dioxygenase, domain 1"/>
    <property type="match status" value="1"/>
</dbReference>
<dbReference type="OrthoDB" id="9798430at2"/>
<keyword evidence="3" id="KW-1185">Reference proteome</keyword>
<accession>A0A0P7KLI6</accession>
<dbReference type="AlphaFoldDB" id="A0A0P7KLI6"/>
<evidence type="ECO:0000313" key="2">
    <source>
        <dbReference type="EMBL" id="KPN64863.1"/>
    </source>
</evidence>
<dbReference type="Pfam" id="PF00903">
    <property type="entry name" value="Glyoxalase"/>
    <property type="match status" value="1"/>
</dbReference>
<dbReference type="RefSeq" id="WP_055187342.1">
    <property type="nucleotide sequence ID" value="NZ_FPBS01000021.1"/>
</dbReference>
<protein>
    <submittedName>
        <fullName evidence="2">Glyoxalase</fullName>
    </submittedName>
</protein>
<proteinExistence type="predicted"/>
<dbReference type="PANTHER" id="PTHR36503:SF1">
    <property type="entry name" value="BLR2520 PROTEIN"/>
    <property type="match status" value="1"/>
</dbReference>
<gene>
    <name evidence="2" type="ORF">AKJ29_06435</name>
</gene>
<dbReference type="SUPFAM" id="SSF54593">
    <property type="entry name" value="Glyoxalase/Bleomycin resistance protein/Dihydroxybiphenyl dioxygenase"/>
    <property type="match status" value="1"/>
</dbReference>
<evidence type="ECO:0000313" key="3">
    <source>
        <dbReference type="Proteomes" id="UP000050471"/>
    </source>
</evidence>
<reference evidence="2 3" key="1">
    <citation type="submission" date="2015-09" db="EMBL/GenBank/DDBJ databases">
        <title>Draft genome sequence of Aliiroseovarius crassostreae CV919-312TSm, the causative agent of Roseovarius Oyster Disease (formerly Juvenile Oyster Disease).</title>
        <authorList>
            <person name="Kessner L."/>
            <person name="Spinard E."/>
            <person name="Nelson D."/>
        </authorList>
    </citation>
    <scope>NUCLEOTIDE SEQUENCE [LARGE SCALE GENOMIC DNA]</scope>
    <source>
        <strain evidence="2 3">CV919-312</strain>
    </source>
</reference>
<dbReference type="InterPro" id="IPR029068">
    <property type="entry name" value="Glyas_Bleomycin-R_OHBP_Dase"/>
</dbReference>
<comment type="caution">
    <text evidence="2">The sequence shown here is derived from an EMBL/GenBank/DDBJ whole genome shotgun (WGS) entry which is preliminary data.</text>
</comment>
<dbReference type="STRING" id="154981.AKJ29_06435"/>
<dbReference type="PANTHER" id="PTHR36503">
    <property type="entry name" value="BLR2520 PROTEIN"/>
    <property type="match status" value="1"/>
</dbReference>